<comment type="caution">
    <text evidence="5">The sequence shown here is derived from an EMBL/GenBank/DDBJ whole genome shotgun (WGS) entry which is preliminary data.</text>
</comment>
<dbReference type="AlphaFoldDB" id="M2YM53"/>
<evidence type="ECO:0000313" key="5">
    <source>
        <dbReference type="EMBL" id="EME55787.1"/>
    </source>
</evidence>
<evidence type="ECO:0000256" key="1">
    <source>
        <dbReference type="ARBA" id="ARBA00022448"/>
    </source>
</evidence>
<dbReference type="InterPro" id="IPR003593">
    <property type="entry name" value="AAA+_ATPase"/>
</dbReference>
<dbReference type="GO" id="GO:0005524">
    <property type="term" value="F:ATP binding"/>
    <property type="evidence" value="ECO:0007669"/>
    <property type="project" value="UniProtKB-KW"/>
</dbReference>
<dbReference type="EMBL" id="AOEX01000086">
    <property type="protein sequence ID" value="EME55787.1"/>
    <property type="molecule type" value="Genomic_DNA"/>
</dbReference>
<dbReference type="InterPro" id="IPR003439">
    <property type="entry name" value="ABC_transporter-like_ATP-bd"/>
</dbReference>
<dbReference type="CDD" id="cd03214">
    <property type="entry name" value="ABC_Iron-Siderophores_B12_Hemin"/>
    <property type="match status" value="1"/>
</dbReference>
<dbReference type="Proteomes" id="UP000011731">
    <property type="component" value="Unassembled WGS sequence"/>
</dbReference>
<organism evidence="5 6">
    <name type="scientific">Rhodococcus ruber BKS 20-38</name>
    <dbReference type="NCBI Taxonomy" id="1278076"/>
    <lineage>
        <taxon>Bacteria</taxon>
        <taxon>Bacillati</taxon>
        <taxon>Actinomycetota</taxon>
        <taxon>Actinomycetes</taxon>
        <taxon>Mycobacteriales</taxon>
        <taxon>Nocardiaceae</taxon>
        <taxon>Rhodococcus</taxon>
    </lineage>
</organism>
<proteinExistence type="predicted"/>
<name>M2YM53_9NOCA</name>
<dbReference type="PATRIC" id="fig|1278076.4.peg.4655"/>
<evidence type="ECO:0000256" key="2">
    <source>
        <dbReference type="ARBA" id="ARBA00022741"/>
    </source>
</evidence>
<dbReference type="Pfam" id="PF00005">
    <property type="entry name" value="ABC_tran"/>
    <property type="match status" value="1"/>
</dbReference>
<reference evidence="5 6" key="1">
    <citation type="journal article" date="2013" name="Genome Announc.">
        <title>Draft Genome Sequence of Rhodococcus ruber Strain BKS 20-38.</title>
        <authorList>
            <person name="Bala M."/>
            <person name="Kumar S."/>
            <person name="Raghava G.P."/>
            <person name="Mayilraj S."/>
        </authorList>
    </citation>
    <scope>NUCLEOTIDE SEQUENCE [LARGE SCALE GENOMIC DNA]</scope>
    <source>
        <strain evidence="5 6">BKS 20-38</strain>
    </source>
</reference>
<dbReference type="PANTHER" id="PTHR42794:SF2">
    <property type="entry name" value="ABC TRANSPORTER ATP-BINDING PROTEIN"/>
    <property type="match status" value="1"/>
</dbReference>
<feature type="domain" description="ABC transporter" evidence="4">
    <location>
        <begin position="2"/>
        <end position="234"/>
    </location>
</feature>
<dbReference type="GO" id="GO:0016887">
    <property type="term" value="F:ATP hydrolysis activity"/>
    <property type="evidence" value="ECO:0007669"/>
    <property type="project" value="InterPro"/>
</dbReference>
<gene>
    <name evidence="5" type="ORF">G352_22736</name>
</gene>
<dbReference type="Gene3D" id="3.40.50.300">
    <property type="entry name" value="P-loop containing nucleotide triphosphate hydrolases"/>
    <property type="match status" value="1"/>
</dbReference>
<sequence length="252" mass="27485">MITARGVTWSVRDRTVVERIDLDAYHGQVVGVLGPNGSGKSSLLRALAGLRPLAHGTVHLVGSNIADLPRRTVARRLAFVEQETPSVVDLTLRQVVSLGRTPFRGRFDGLTRTDHTAIDAALERTGLADRANQVWNTLSGGERQRGQLARALAQEPTEIILDEPTNHLDIRHQLDLLTLMRNLDVTVIAALHDLNLAAQFCDHLVVLDAGSVAAAGTPEQVLTPEVIERIYQVHAVVEPSPHTGRLQVTYLP</sequence>
<keyword evidence="6" id="KW-1185">Reference proteome</keyword>
<keyword evidence="1" id="KW-0813">Transport</keyword>
<dbReference type="SMART" id="SM00382">
    <property type="entry name" value="AAA"/>
    <property type="match status" value="1"/>
</dbReference>
<dbReference type="InterPro" id="IPR027417">
    <property type="entry name" value="P-loop_NTPase"/>
</dbReference>
<evidence type="ECO:0000256" key="3">
    <source>
        <dbReference type="ARBA" id="ARBA00022840"/>
    </source>
</evidence>
<evidence type="ECO:0000313" key="6">
    <source>
        <dbReference type="Proteomes" id="UP000011731"/>
    </source>
</evidence>
<keyword evidence="3" id="KW-0067">ATP-binding</keyword>
<dbReference type="SUPFAM" id="SSF52540">
    <property type="entry name" value="P-loop containing nucleoside triphosphate hydrolases"/>
    <property type="match status" value="1"/>
</dbReference>
<dbReference type="PANTHER" id="PTHR42794">
    <property type="entry name" value="HEMIN IMPORT ATP-BINDING PROTEIN HMUV"/>
    <property type="match status" value="1"/>
</dbReference>
<protein>
    <submittedName>
        <fullName evidence="5">ABC transporter</fullName>
    </submittedName>
</protein>
<dbReference type="PROSITE" id="PS50893">
    <property type="entry name" value="ABC_TRANSPORTER_2"/>
    <property type="match status" value="1"/>
</dbReference>
<evidence type="ECO:0000259" key="4">
    <source>
        <dbReference type="PROSITE" id="PS50893"/>
    </source>
</evidence>
<accession>M2YM53</accession>
<keyword evidence="2" id="KW-0547">Nucleotide-binding</keyword>
<dbReference type="FunFam" id="3.40.50.300:FF:000134">
    <property type="entry name" value="Iron-enterobactin ABC transporter ATP-binding protein"/>
    <property type="match status" value="1"/>
</dbReference>